<evidence type="ECO:0000313" key="1">
    <source>
        <dbReference type="EMBL" id="MBY3063989.1"/>
    </source>
</evidence>
<organism evidence="1 2">
    <name type="scientific">Rhizobium laguerreae</name>
    <dbReference type="NCBI Taxonomy" id="1076926"/>
    <lineage>
        <taxon>Bacteria</taxon>
        <taxon>Pseudomonadati</taxon>
        <taxon>Pseudomonadota</taxon>
        <taxon>Alphaproteobacteria</taxon>
        <taxon>Hyphomicrobiales</taxon>
        <taxon>Rhizobiaceae</taxon>
        <taxon>Rhizobium/Agrobacterium group</taxon>
        <taxon>Rhizobium</taxon>
    </lineage>
</organism>
<accession>A0AB35FBE0</accession>
<sequence length="132" mass="14528">MTSEREIVSSNQKTTGTRGFPTGCFAYADDELSGKLVFSGAREGVSIGLSKSSSIHLSVKYLWLLVGNWAPLCLVIGHIKFWSKNTLSTLLLDAGFDNVRFEYVGRIPVFAKSMIAVAQKLSERCWSGRDFG</sequence>
<dbReference type="EMBL" id="JAAXQQ010000003">
    <property type="protein sequence ID" value="MBY3063989.1"/>
    <property type="molecule type" value="Genomic_DNA"/>
</dbReference>
<proteinExistence type="predicted"/>
<name>A0AB35FBE0_9HYPH</name>
<reference evidence="1" key="1">
    <citation type="submission" date="2020-04" db="EMBL/GenBank/DDBJ databases">
        <title>Global-level population genomics supports evidence of horizontal gene transfer on evolution of Rhizobia in Lentils.</title>
        <authorList>
            <person name="Gai Y."/>
            <person name="Cook D."/>
            <person name="Riely B."/>
        </authorList>
    </citation>
    <scope>NUCLEOTIDE SEQUENCE</scope>
    <source>
        <strain evidence="1">TLR9</strain>
    </source>
</reference>
<evidence type="ECO:0000313" key="2">
    <source>
        <dbReference type="Proteomes" id="UP000758022"/>
    </source>
</evidence>
<dbReference type="AlphaFoldDB" id="A0AB35FBE0"/>
<gene>
    <name evidence="1" type="ORF">HFO74_11155</name>
</gene>
<dbReference type="Proteomes" id="UP000758022">
    <property type="component" value="Unassembled WGS sequence"/>
</dbReference>
<comment type="caution">
    <text evidence="1">The sequence shown here is derived from an EMBL/GenBank/DDBJ whole genome shotgun (WGS) entry which is preliminary data.</text>
</comment>
<protein>
    <submittedName>
        <fullName evidence="1">Uncharacterized protein</fullName>
    </submittedName>
</protein>